<reference evidence="1" key="2">
    <citation type="submission" date="2022-12" db="EMBL/GenBank/DDBJ databases">
        <authorList>
            <person name="Sun Q."/>
            <person name="Zhou Y."/>
        </authorList>
    </citation>
    <scope>NUCLEOTIDE SEQUENCE</scope>
    <source>
        <strain evidence="1">CGMCC 1.15034</strain>
    </source>
</reference>
<organism evidence="1 2">
    <name type="scientific">Bradyrhizobium guangdongense</name>
    <dbReference type="NCBI Taxonomy" id="1325090"/>
    <lineage>
        <taxon>Bacteria</taxon>
        <taxon>Pseudomonadati</taxon>
        <taxon>Pseudomonadota</taxon>
        <taxon>Alphaproteobacteria</taxon>
        <taxon>Hyphomicrobiales</taxon>
        <taxon>Nitrobacteraceae</taxon>
        <taxon>Bradyrhizobium</taxon>
    </lineage>
</organism>
<accession>A0AA87W4G6</accession>
<comment type="caution">
    <text evidence="1">The sequence shown here is derived from an EMBL/GenBank/DDBJ whole genome shotgun (WGS) entry which is preliminary data.</text>
</comment>
<gene>
    <name evidence="1" type="ORF">GCM10010987_25580</name>
</gene>
<evidence type="ECO:0000313" key="1">
    <source>
        <dbReference type="EMBL" id="GGI23674.1"/>
    </source>
</evidence>
<dbReference type="AlphaFoldDB" id="A0AA87W4G6"/>
<dbReference type="Proteomes" id="UP000625079">
    <property type="component" value="Unassembled WGS sequence"/>
</dbReference>
<evidence type="ECO:0000313" key="2">
    <source>
        <dbReference type="Proteomes" id="UP000625079"/>
    </source>
</evidence>
<dbReference type="EMBL" id="BMHC01000003">
    <property type="protein sequence ID" value="GGI23674.1"/>
    <property type="molecule type" value="Genomic_DNA"/>
</dbReference>
<sequence length="99" mass="10778">MGDTPQSFARAKIVYPLAMYFGLYQGFPPKRVGQPSGAGQNIPETAMSDDGYRAVTDAAKLAVHHRHVQRMQIGHIAGHIYRRDLIAGCDDSLPAKKAA</sequence>
<protein>
    <submittedName>
        <fullName evidence="1">Uncharacterized protein</fullName>
    </submittedName>
</protein>
<proteinExistence type="predicted"/>
<reference evidence="1" key="1">
    <citation type="journal article" date="2014" name="Int. J. Syst. Evol. Microbiol.">
        <title>Complete genome sequence of Corynebacterium casei LMG S-19264T (=DSM 44701T), isolated from a smear-ripened cheese.</title>
        <authorList>
            <consortium name="US DOE Joint Genome Institute (JGI-PGF)"/>
            <person name="Walter F."/>
            <person name="Albersmeier A."/>
            <person name="Kalinowski J."/>
            <person name="Ruckert C."/>
        </authorList>
    </citation>
    <scope>NUCLEOTIDE SEQUENCE</scope>
    <source>
        <strain evidence="1">CGMCC 1.15034</strain>
    </source>
</reference>
<name>A0AA87W4G6_9BRAD</name>